<proteinExistence type="inferred from homology"/>
<feature type="domain" description="Flagellar basal-body/hook protein C-terminal" evidence="4">
    <location>
        <begin position="93"/>
        <end position="137"/>
    </location>
</feature>
<feature type="non-terminal residue" evidence="5">
    <location>
        <position position="1"/>
    </location>
</feature>
<dbReference type="Pfam" id="PF06429">
    <property type="entry name" value="Flg_bbr_C"/>
    <property type="match status" value="1"/>
</dbReference>
<dbReference type="NCBIfam" id="TIGR03506">
    <property type="entry name" value="FlgEFG_subfam"/>
    <property type="match status" value="1"/>
</dbReference>
<keyword evidence="3" id="KW-0975">Bacterial flagellum</keyword>
<evidence type="ECO:0000259" key="4">
    <source>
        <dbReference type="Pfam" id="PF06429"/>
    </source>
</evidence>
<dbReference type="GO" id="GO:0071978">
    <property type="term" value="P:bacterial-type flagellum-dependent swarming motility"/>
    <property type="evidence" value="ECO:0007669"/>
    <property type="project" value="TreeGrafter"/>
</dbReference>
<dbReference type="InterPro" id="IPR020013">
    <property type="entry name" value="Flagellar_FlgE/F/G"/>
</dbReference>
<name>A0A0F9DAU9_9ZZZZ</name>
<organism evidence="5">
    <name type="scientific">marine sediment metagenome</name>
    <dbReference type="NCBI Taxonomy" id="412755"/>
    <lineage>
        <taxon>unclassified sequences</taxon>
        <taxon>metagenomes</taxon>
        <taxon>ecological metagenomes</taxon>
    </lineage>
</organism>
<dbReference type="InterPro" id="IPR037925">
    <property type="entry name" value="FlgE/F/G-like"/>
</dbReference>
<evidence type="ECO:0000256" key="3">
    <source>
        <dbReference type="ARBA" id="ARBA00023143"/>
    </source>
</evidence>
<dbReference type="PANTHER" id="PTHR30435">
    <property type="entry name" value="FLAGELLAR PROTEIN"/>
    <property type="match status" value="1"/>
</dbReference>
<dbReference type="InterPro" id="IPR010930">
    <property type="entry name" value="Flg_bb/hook_C_dom"/>
</dbReference>
<evidence type="ECO:0000256" key="2">
    <source>
        <dbReference type="ARBA" id="ARBA00009677"/>
    </source>
</evidence>
<gene>
    <name evidence="5" type="ORF">LCGC14_2301500</name>
</gene>
<evidence type="ECO:0000256" key="1">
    <source>
        <dbReference type="ARBA" id="ARBA00004117"/>
    </source>
</evidence>
<sequence length="139" mass="14538">GITQFAAPSSAKAYEQDGYGMGYLQSFTVDSSGIITGEYTNGKKAPIAQVALGTFVNNQGLVAGGDNTFSQTNNSGIANIGAAETGGRGKITAGTLEMSNVDLAEQFTDMIVTQRGFQANSRSITTSDQMLQELLALKR</sequence>
<dbReference type="SUPFAM" id="SSF117143">
    <property type="entry name" value="Flagellar hook protein flgE"/>
    <property type="match status" value="1"/>
</dbReference>
<evidence type="ECO:0000313" key="5">
    <source>
        <dbReference type="EMBL" id="KKL50836.1"/>
    </source>
</evidence>
<dbReference type="AlphaFoldDB" id="A0A0F9DAU9"/>
<comment type="caution">
    <text evidence="5">The sequence shown here is derived from an EMBL/GenBank/DDBJ whole genome shotgun (WGS) entry which is preliminary data.</text>
</comment>
<accession>A0A0F9DAU9</accession>
<dbReference type="GO" id="GO:0005829">
    <property type="term" value="C:cytosol"/>
    <property type="evidence" value="ECO:0007669"/>
    <property type="project" value="TreeGrafter"/>
</dbReference>
<reference evidence="5" key="1">
    <citation type="journal article" date="2015" name="Nature">
        <title>Complex archaea that bridge the gap between prokaryotes and eukaryotes.</title>
        <authorList>
            <person name="Spang A."/>
            <person name="Saw J.H."/>
            <person name="Jorgensen S.L."/>
            <person name="Zaremba-Niedzwiedzka K."/>
            <person name="Martijn J."/>
            <person name="Lind A.E."/>
            <person name="van Eijk R."/>
            <person name="Schleper C."/>
            <person name="Guy L."/>
            <person name="Ettema T.J."/>
        </authorList>
    </citation>
    <scope>NUCLEOTIDE SEQUENCE</scope>
</reference>
<dbReference type="EMBL" id="LAZR01032454">
    <property type="protein sequence ID" value="KKL50836.1"/>
    <property type="molecule type" value="Genomic_DNA"/>
</dbReference>
<comment type="similarity">
    <text evidence="2">Belongs to the flagella basal body rod proteins family.</text>
</comment>
<dbReference type="GO" id="GO:0009425">
    <property type="term" value="C:bacterial-type flagellum basal body"/>
    <property type="evidence" value="ECO:0007669"/>
    <property type="project" value="UniProtKB-SubCell"/>
</dbReference>
<protein>
    <recommendedName>
        <fullName evidence="4">Flagellar basal-body/hook protein C-terminal domain-containing protein</fullName>
    </recommendedName>
</protein>
<comment type="subcellular location">
    <subcellularLocation>
        <location evidence="1">Bacterial flagellum basal body</location>
    </subcellularLocation>
</comment>
<dbReference type="GO" id="GO:0009424">
    <property type="term" value="C:bacterial-type flagellum hook"/>
    <property type="evidence" value="ECO:0007669"/>
    <property type="project" value="TreeGrafter"/>
</dbReference>
<dbReference type="PANTHER" id="PTHR30435:SF1">
    <property type="entry name" value="FLAGELLAR HOOK PROTEIN FLGE"/>
    <property type="match status" value="1"/>
</dbReference>